<name>A0AAU8EIN5_9CAUD</name>
<proteinExistence type="predicted"/>
<evidence type="ECO:0000313" key="1">
    <source>
        <dbReference type="EMBL" id="XCH00461.1"/>
    </source>
</evidence>
<protein>
    <recommendedName>
        <fullName evidence="2">Gp58</fullName>
    </recommendedName>
</protein>
<accession>A0AAU8EIN5</accession>
<dbReference type="EMBL" id="PP861117">
    <property type="protein sequence ID" value="XCH00461.1"/>
    <property type="molecule type" value="Genomic_DNA"/>
</dbReference>
<organism evidence="1">
    <name type="scientific">Synechococcus phage QB2</name>
    <dbReference type="NCBI Taxonomy" id="3159453"/>
    <lineage>
        <taxon>Viruses</taxon>
        <taxon>Duplodnaviria</taxon>
        <taxon>Heunggongvirae</taxon>
        <taxon>Uroviricota</taxon>
        <taxon>Caudoviricetes</taxon>
        <taxon>Pantevenvirales</taxon>
        <taxon>Kyanoviridae</taxon>
    </lineage>
</organism>
<evidence type="ECO:0008006" key="2">
    <source>
        <dbReference type="Google" id="ProtNLM"/>
    </source>
</evidence>
<reference evidence="1" key="1">
    <citation type="submission" date="2024-05" db="EMBL/GenBank/DDBJ databases">
        <authorList>
            <person name="Su C."/>
        </authorList>
    </citation>
    <scope>NUCLEOTIDE SEQUENCE</scope>
</reference>
<sequence>MNFDNESEDIKFNRGLDLFVESVLKPDSRLRQCAHNQKCYHELMYIRSYVLDYLKTLRREA</sequence>